<evidence type="ECO:0000313" key="4">
    <source>
        <dbReference type="WBParaSite" id="TASK_0000106301-mRNA-1"/>
    </source>
</evidence>
<feature type="region of interest" description="Disordered" evidence="1">
    <location>
        <begin position="37"/>
        <end position="90"/>
    </location>
</feature>
<proteinExistence type="predicted"/>
<evidence type="ECO:0000256" key="1">
    <source>
        <dbReference type="SAM" id="MobiDB-lite"/>
    </source>
</evidence>
<dbReference type="EMBL" id="UYRS01000203">
    <property type="protein sequence ID" value="VDK22388.1"/>
    <property type="molecule type" value="Genomic_DNA"/>
</dbReference>
<organism evidence="4">
    <name type="scientific">Taenia asiatica</name>
    <name type="common">Asian tapeworm</name>
    <dbReference type="NCBI Taxonomy" id="60517"/>
    <lineage>
        <taxon>Eukaryota</taxon>
        <taxon>Metazoa</taxon>
        <taxon>Spiralia</taxon>
        <taxon>Lophotrochozoa</taxon>
        <taxon>Platyhelminthes</taxon>
        <taxon>Cestoda</taxon>
        <taxon>Eucestoda</taxon>
        <taxon>Cyclophyllidea</taxon>
        <taxon>Taeniidae</taxon>
        <taxon>Taenia</taxon>
    </lineage>
</organism>
<dbReference type="Proteomes" id="UP000282613">
    <property type="component" value="Unassembled WGS sequence"/>
</dbReference>
<reference evidence="2 3" key="2">
    <citation type="submission" date="2018-11" db="EMBL/GenBank/DDBJ databases">
        <authorList>
            <consortium name="Pathogen Informatics"/>
        </authorList>
    </citation>
    <scope>NUCLEOTIDE SEQUENCE [LARGE SCALE GENOMIC DNA]</scope>
</reference>
<evidence type="ECO:0000313" key="2">
    <source>
        <dbReference type="EMBL" id="VDK22388.1"/>
    </source>
</evidence>
<gene>
    <name evidence="2" type="ORF">TASK_LOCUS1064</name>
</gene>
<sequence length="122" mass="14019">MGGYNLQRGKHEYDAFFADRSHLRDPATNHHLVISILRSKEEQAQAQEQEEEEEQEQEQEQEQEEEEEEEDRECMSNERSVSSSGGERPHAATTANFLYSTAIEAEVYAVLFTAQQSRPPSD</sequence>
<dbReference type="WBParaSite" id="TASK_0000106301-mRNA-1">
    <property type="protein sequence ID" value="TASK_0000106301-mRNA-1"/>
    <property type="gene ID" value="TASK_0000106301"/>
</dbReference>
<protein>
    <submittedName>
        <fullName evidence="2 4">Uncharacterized protein</fullName>
    </submittedName>
</protein>
<accession>A0A0R3VUP7</accession>
<name>A0A0R3VUP7_TAEAS</name>
<feature type="compositionally biased region" description="Acidic residues" evidence="1">
    <location>
        <begin position="48"/>
        <end position="72"/>
    </location>
</feature>
<dbReference type="AlphaFoldDB" id="A0A0R3VUP7"/>
<keyword evidence="3" id="KW-1185">Reference proteome</keyword>
<reference evidence="4" key="1">
    <citation type="submission" date="2017-02" db="UniProtKB">
        <authorList>
            <consortium name="WormBaseParasite"/>
        </authorList>
    </citation>
    <scope>IDENTIFICATION</scope>
</reference>
<evidence type="ECO:0000313" key="3">
    <source>
        <dbReference type="Proteomes" id="UP000282613"/>
    </source>
</evidence>